<keyword evidence="2 3" id="KW-0067">ATP-binding</keyword>
<evidence type="ECO:0000313" key="4">
    <source>
        <dbReference type="Proteomes" id="UP000246351"/>
    </source>
</evidence>
<keyword evidence="1" id="KW-0547">Nucleotide-binding</keyword>
<feature type="non-terminal residue" evidence="3">
    <location>
        <position position="95"/>
    </location>
</feature>
<dbReference type="PANTHER" id="PTHR11638:SF18">
    <property type="entry name" value="HEAT SHOCK PROTEIN 104"/>
    <property type="match status" value="1"/>
</dbReference>
<feature type="non-terminal residue" evidence="3">
    <location>
        <position position="1"/>
    </location>
</feature>
<keyword evidence="3" id="KW-0645">Protease</keyword>
<dbReference type="InterPro" id="IPR050130">
    <property type="entry name" value="ClpA_ClpB"/>
</dbReference>
<dbReference type="Proteomes" id="UP000246351">
    <property type="component" value="Unassembled WGS sequence"/>
</dbReference>
<organism evidence="3 4">
    <name type="scientific">Staphylococcus pseudintermedius</name>
    <dbReference type="NCBI Taxonomy" id="283734"/>
    <lineage>
        <taxon>Bacteria</taxon>
        <taxon>Bacillati</taxon>
        <taxon>Bacillota</taxon>
        <taxon>Bacilli</taxon>
        <taxon>Bacillales</taxon>
        <taxon>Staphylococcaceae</taxon>
        <taxon>Staphylococcus</taxon>
        <taxon>Staphylococcus intermedius group</taxon>
    </lineage>
</organism>
<protein>
    <submittedName>
        <fullName evidence="3">ATP-dependent Clp protease ATP-binding subunit ClpC</fullName>
    </submittedName>
</protein>
<evidence type="ECO:0000313" key="3">
    <source>
        <dbReference type="EMBL" id="PWZ97870.1"/>
    </source>
</evidence>
<proteinExistence type="predicted"/>
<keyword evidence="3" id="KW-0378">Hydrolase</keyword>
<accession>A0A317Z6L5</accession>
<dbReference type="GO" id="GO:0034605">
    <property type="term" value="P:cellular response to heat"/>
    <property type="evidence" value="ECO:0007669"/>
    <property type="project" value="TreeGrafter"/>
</dbReference>
<dbReference type="GO" id="GO:0006508">
    <property type="term" value="P:proteolysis"/>
    <property type="evidence" value="ECO:0007669"/>
    <property type="project" value="UniProtKB-KW"/>
</dbReference>
<dbReference type="GO" id="GO:0008233">
    <property type="term" value="F:peptidase activity"/>
    <property type="evidence" value="ECO:0007669"/>
    <property type="project" value="UniProtKB-KW"/>
</dbReference>
<dbReference type="EMBL" id="QEIV01001088">
    <property type="protein sequence ID" value="PWZ97870.1"/>
    <property type="molecule type" value="Genomic_DNA"/>
</dbReference>
<dbReference type="SUPFAM" id="SSF52540">
    <property type="entry name" value="P-loop containing nucleoside triphosphate hydrolases"/>
    <property type="match status" value="1"/>
</dbReference>
<dbReference type="Gene3D" id="3.40.50.300">
    <property type="entry name" value="P-loop containing nucleotide triphosphate hydrolases"/>
    <property type="match status" value="1"/>
</dbReference>
<dbReference type="GO" id="GO:0005737">
    <property type="term" value="C:cytoplasm"/>
    <property type="evidence" value="ECO:0007669"/>
    <property type="project" value="TreeGrafter"/>
</dbReference>
<gene>
    <name evidence="3" type="ORF">DD924_11330</name>
</gene>
<dbReference type="PANTHER" id="PTHR11638">
    <property type="entry name" value="ATP-DEPENDENT CLP PROTEASE"/>
    <property type="match status" value="1"/>
</dbReference>
<evidence type="ECO:0000256" key="2">
    <source>
        <dbReference type="ARBA" id="ARBA00022840"/>
    </source>
</evidence>
<reference evidence="3 4" key="1">
    <citation type="journal article" date="2018" name="Vet. Microbiol.">
        <title>Clonal diversity and geographic distribution of methicillin-resistant Staphylococcus pseudintermedius from Australian animals: Discovery of novel sequence types.</title>
        <authorList>
            <person name="Worthing K.A."/>
            <person name="Abraham S."/>
            <person name="Coombs G.W."/>
            <person name="Pang S."/>
            <person name="Saputra S."/>
            <person name="Jordan D."/>
            <person name="Trott D.J."/>
            <person name="Norris J.M."/>
        </authorList>
    </citation>
    <scope>NUCLEOTIDE SEQUENCE [LARGE SCALE GENOMIC DNA]</scope>
    <source>
        <strain evidence="3 4">ST71 3</strain>
    </source>
</reference>
<dbReference type="GO" id="GO:0016887">
    <property type="term" value="F:ATP hydrolysis activity"/>
    <property type="evidence" value="ECO:0007669"/>
    <property type="project" value="TreeGrafter"/>
</dbReference>
<evidence type="ECO:0000256" key="1">
    <source>
        <dbReference type="ARBA" id="ARBA00022741"/>
    </source>
</evidence>
<dbReference type="AlphaFoldDB" id="A0A317Z6L5"/>
<dbReference type="GO" id="GO:0005524">
    <property type="term" value="F:ATP binding"/>
    <property type="evidence" value="ECO:0007669"/>
    <property type="project" value="UniProtKB-KW"/>
</dbReference>
<sequence>NEGVAARVFANLDLNITKARAQVVKALGSPEMSNKNAQSAKSNNTPTLDGLARDLTVIARDGTLDPVVGRNSEITRVIEVLSRRTKNNPVLIGEP</sequence>
<name>A0A317Z6L5_STAPS</name>
<dbReference type="InterPro" id="IPR027417">
    <property type="entry name" value="P-loop_NTPase"/>
</dbReference>
<comment type="caution">
    <text evidence="3">The sequence shown here is derived from an EMBL/GenBank/DDBJ whole genome shotgun (WGS) entry which is preliminary data.</text>
</comment>